<feature type="transmembrane region" description="Helical" evidence="2">
    <location>
        <begin position="95"/>
        <end position="114"/>
    </location>
</feature>
<feature type="region of interest" description="Disordered" evidence="1">
    <location>
        <begin position="68"/>
        <end position="88"/>
    </location>
</feature>
<feature type="transmembrane region" description="Helical" evidence="2">
    <location>
        <begin position="39"/>
        <end position="55"/>
    </location>
</feature>
<dbReference type="InterPro" id="IPR011659">
    <property type="entry name" value="WD40"/>
</dbReference>
<reference evidence="3 4" key="1">
    <citation type="submission" date="2020-02" db="EMBL/GenBank/DDBJ databases">
        <title>Full genome sequence of Nocardioides sp. R-3366.</title>
        <authorList>
            <person name="Im W.-T."/>
        </authorList>
    </citation>
    <scope>NUCLEOTIDE SEQUENCE [LARGE SCALE GENOMIC DNA]</scope>
    <source>
        <strain evidence="3 4">R-3366</strain>
    </source>
</reference>
<dbReference type="Proteomes" id="UP000502996">
    <property type="component" value="Chromosome"/>
</dbReference>
<evidence type="ECO:0008006" key="5">
    <source>
        <dbReference type="Google" id="ProtNLM"/>
    </source>
</evidence>
<keyword evidence="2" id="KW-0812">Transmembrane</keyword>
<proteinExistence type="predicted"/>
<keyword evidence="2" id="KW-1133">Transmembrane helix</keyword>
<dbReference type="Pfam" id="PF07676">
    <property type="entry name" value="PD40"/>
    <property type="match status" value="2"/>
</dbReference>
<dbReference type="SUPFAM" id="SSF82171">
    <property type="entry name" value="DPP6 N-terminal domain-like"/>
    <property type="match status" value="1"/>
</dbReference>
<evidence type="ECO:0000256" key="1">
    <source>
        <dbReference type="SAM" id="MobiDB-lite"/>
    </source>
</evidence>
<protein>
    <recommendedName>
        <fullName evidence="5">WD40 repeat domain-containing protein</fullName>
    </recommendedName>
</protein>
<keyword evidence="4" id="KW-1185">Reference proteome</keyword>
<organism evidence="3 4">
    <name type="scientific">Nocardioides anomalus</name>
    <dbReference type="NCBI Taxonomy" id="2712223"/>
    <lineage>
        <taxon>Bacteria</taxon>
        <taxon>Bacillati</taxon>
        <taxon>Actinomycetota</taxon>
        <taxon>Actinomycetes</taxon>
        <taxon>Propionibacteriales</taxon>
        <taxon>Nocardioidaceae</taxon>
        <taxon>Nocardioides</taxon>
    </lineage>
</organism>
<dbReference type="Gene3D" id="2.60.40.2700">
    <property type="match status" value="1"/>
</dbReference>
<dbReference type="EMBL" id="CP049257">
    <property type="protein sequence ID" value="QIG43054.1"/>
    <property type="molecule type" value="Genomic_DNA"/>
</dbReference>
<sequence length="511" mass="55185">MPVRNGHHGYGGVSKALLASLFLIPLSGLALLLSGEDDWLPLHVAAHVIFFVVAPDRSQRSPRALPALARRLPDENRTPKGQPVSPTHRRLRATVSGLVLGLAASALTLAPGALPAAQGATGGGSIVYVKDFNVWITDGDGSVQRQVTTGGTAADPWQSPTQSDAGVVVAHHSGLIYRMNQRGEVFNTIDPPALPDTLGNRLEGRDLTETAISPDGSKIAYTYFKFSYGEKRWTTAFTDAGGLSDPQQWGLAFYDKPSWVTNSRVVLNHWYRNKTHLYDLGQRDTAWFDERFYANPAKELSDLEVSRDGRWVVGVRGDVGDQSVVVLPTGGDVLTSTSPWTPTPSTRWCDISLADGDVHEPTVAPDGSTLAWAEPTGIYRSSDMDCDDETRFDVLVAAGGSDPSWSAAAVGQTPDVPKAQPQHLTVSKAAAVAGRARVGKVLTVKPGSWVPAPTTVTIRWTRDGKPIKKATKARYRVTRKDRGHKIAAQVVATREGWLPTITVTKAVKVRR</sequence>
<gene>
    <name evidence="3" type="ORF">G5V58_10040</name>
</gene>
<dbReference type="RefSeq" id="WP_165231816.1">
    <property type="nucleotide sequence ID" value="NZ_CP049257.1"/>
</dbReference>
<evidence type="ECO:0000313" key="4">
    <source>
        <dbReference type="Proteomes" id="UP000502996"/>
    </source>
</evidence>
<keyword evidence="2" id="KW-0472">Membrane</keyword>
<accession>A0A6G6WCU9</accession>
<evidence type="ECO:0000256" key="2">
    <source>
        <dbReference type="SAM" id="Phobius"/>
    </source>
</evidence>
<dbReference type="AlphaFoldDB" id="A0A6G6WCU9"/>
<name>A0A6G6WCU9_9ACTN</name>
<evidence type="ECO:0000313" key="3">
    <source>
        <dbReference type="EMBL" id="QIG43054.1"/>
    </source>
</evidence>
<dbReference type="KEGG" id="nano:G5V58_10040"/>
<feature type="transmembrane region" description="Helical" evidence="2">
    <location>
        <begin position="12"/>
        <end position="33"/>
    </location>
</feature>